<evidence type="ECO:0000313" key="3">
    <source>
        <dbReference type="Proteomes" id="UP000436655"/>
    </source>
</evidence>
<dbReference type="InterPro" id="IPR013094">
    <property type="entry name" value="AB_hydrolase_3"/>
</dbReference>
<protein>
    <submittedName>
        <fullName evidence="2">Alpha/beta hydrolase</fullName>
    </submittedName>
</protein>
<gene>
    <name evidence="2" type="ORF">FHL03_10825</name>
</gene>
<reference evidence="2 3" key="1">
    <citation type="journal article" date="2019" name="Syst. Appl. Microbiol.">
        <title>Polyphasic characterization of two novel Lactobacillus spp. isolated from blown salami packages: Description of Lactobacillus halodurans sp. nov. and Lactobacillus salsicarnum sp. nov.</title>
        <authorList>
            <person name="Schuster J.A."/>
            <person name="Klingl A."/>
            <person name="Vogel R.F."/>
            <person name="Ehrmann M.A."/>
        </authorList>
    </citation>
    <scope>NUCLEOTIDE SEQUENCE [LARGE SCALE GENOMIC DNA]</scope>
    <source>
        <strain evidence="2 3">TMW 1.2098</strain>
    </source>
</reference>
<keyword evidence="3" id="KW-1185">Reference proteome</keyword>
<accession>A0ABW9P9K4</accession>
<comment type="caution">
    <text evidence="2">The sequence shown here is derived from an EMBL/GenBank/DDBJ whole genome shotgun (WGS) entry which is preliminary data.</text>
</comment>
<dbReference type="SUPFAM" id="SSF53474">
    <property type="entry name" value="alpha/beta-Hydrolases"/>
    <property type="match status" value="1"/>
</dbReference>
<dbReference type="Gene3D" id="3.40.50.1820">
    <property type="entry name" value="alpha/beta hydrolase"/>
    <property type="match status" value="1"/>
</dbReference>
<keyword evidence="2" id="KW-0378">Hydrolase</keyword>
<name>A0ABW9P9K4_9LACO</name>
<dbReference type="GO" id="GO:0016787">
    <property type="term" value="F:hydrolase activity"/>
    <property type="evidence" value="ECO:0007669"/>
    <property type="project" value="UniProtKB-KW"/>
</dbReference>
<dbReference type="EMBL" id="VDFN01000014">
    <property type="protein sequence ID" value="MQS45978.1"/>
    <property type="molecule type" value="Genomic_DNA"/>
</dbReference>
<organism evidence="2 3">
    <name type="scientific">Companilactobacillus mishanensis</name>
    <dbReference type="NCBI Taxonomy" id="2486008"/>
    <lineage>
        <taxon>Bacteria</taxon>
        <taxon>Bacillati</taxon>
        <taxon>Bacillota</taxon>
        <taxon>Bacilli</taxon>
        <taxon>Lactobacillales</taxon>
        <taxon>Lactobacillaceae</taxon>
        <taxon>Companilactobacillus</taxon>
    </lineage>
</organism>
<dbReference type="InterPro" id="IPR029058">
    <property type="entry name" value="AB_hydrolase_fold"/>
</dbReference>
<dbReference type="RefSeq" id="WP_125706416.1">
    <property type="nucleotide sequence ID" value="NZ_JBHTOO010000020.1"/>
</dbReference>
<feature type="domain" description="Alpha/beta hydrolase fold-3" evidence="1">
    <location>
        <begin position="112"/>
        <end position="325"/>
    </location>
</feature>
<proteinExistence type="predicted"/>
<sequence length="345" mass="38570">MISNDYVNELSRLQHIGPVEVPHLRDVRMIIKDRLDAHTYDPYTLKDLEQLGDDPVLSGDLSVLRSGTDPVGIPEMNYPGIHVDSKITHQLGRHVRFLRIYKDGYEKADKALIYIHGGAYYGGSAEDSLIPLRLLATKFEGVIYSIDYGLCPEHPYPYGLLDCLAVISRVAKERHHITLAGDSAGASMALGVSQMAYHMGICNVEQQLLFYPTVVHGSDLDGPMWDDKRISIIPDQRHVLHSSYLLFKQLDRTMTKFYIEDENIDITSPIISPLYADPTLFKKVVILTGEYDPFRLQDEAFAEEVGTAGGDVTFIRYGGMGHAFLNLVGKAAASEDAIYECAKYL</sequence>
<dbReference type="PANTHER" id="PTHR23025">
    <property type="entry name" value="TRIACYLGLYCEROL LIPASE"/>
    <property type="match status" value="1"/>
</dbReference>
<dbReference type="Proteomes" id="UP000436655">
    <property type="component" value="Unassembled WGS sequence"/>
</dbReference>
<dbReference type="PANTHER" id="PTHR23025:SF3">
    <property type="entry name" value="HORMONE-SENSITIVE LIPASE"/>
    <property type="match status" value="1"/>
</dbReference>
<evidence type="ECO:0000313" key="2">
    <source>
        <dbReference type="EMBL" id="MQS45978.1"/>
    </source>
</evidence>
<dbReference type="Pfam" id="PF07859">
    <property type="entry name" value="Abhydrolase_3"/>
    <property type="match status" value="1"/>
</dbReference>
<evidence type="ECO:0000259" key="1">
    <source>
        <dbReference type="Pfam" id="PF07859"/>
    </source>
</evidence>